<dbReference type="PRINTS" id="PR00344">
    <property type="entry name" value="BCTRLSENSOR"/>
</dbReference>
<organism evidence="6 7">
    <name type="scientific">Pseudoduganella plicata</name>
    <dbReference type="NCBI Taxonomy" id="321984"/>
    <lineage>
        <taxon>Bacteria</taxon>
        <taxon>Pseudomonadati</taxon>
        <taxon>Pseudomonadota</taxon>
        <taxon>Betaproteobacteria</taxon>
        <taxon>Burkholderiales</taxon>
        <taxon>Oxalobacteraceae</taxon>
        <taxon>Telluria group</taxon>
        <taxon>Pseudoduganella</taxon>
    </lineage>
</organism>
<dbReference type="EC" id="2.7.13.3" evidence="2"/>
<comment type="catalytic activity">
    <reaction evidence="1">
        <text>ATP + protein L-histidine = ADP + protein N-phospho-L-histidine.</text>
        <dbReference type="EC" id="2.7.13.3"/>
    </reaction>
</comment>
<feature type="coiled-coil region" evidence="3">
    <location>
        <begin position="258"/>
        <end position="292"/>
    </location>
</feature>
<evidence type="ECO:0000313" key="6">
    <source>
        <dbReference type="EMBL" id="QBQ36118.1"/>
    </source>
</evidence>
<evidence type="ECO:0000256" key="2">
    <source>
        <dbReference type="ARBA" id="ARBA00012438"/>
    </source>
</evidence>
<keyword evidence="6" id="KW-0418">Kinase</keyword>
<dbReference type="EMBL" id="CP038026">
    <property type="protein sequence ID" value="QBQ36118.1"/>
    <property type="molecule type" value="Genomic_DNA"/>
</dbReference>
<feature type="transmembrane region" description="Helical" evidence="4">
    <location>
        <begin position="235"/>
        <end position="253"/>
    </location>
</feature>
<reference evidence="6 7" key="1">
    <citation type="submission" date="2019-03" db="EMBL/GenBank/DDBJ databases">
        <title>Draft Genome Sequences of Six Type Strains of the Genus Massilia.</title>
        <authorList>
            <person name="Miess H."/>
            <person name="Frediansyhah A."/>
            <person name="Gross H."/>
        </authorList>
    </citation>
    <scope>NUCLEOTIDE SEQUENCE [LARGE SCALE GENOMIC DNA]</scope>
    <source>
        <strain evidence="6 7">DSM 17505</strain>
    </source>
</reference>
<name>A0ABX5S962_9BURK</name>
<dbReference type="PANTHER" id="PTHR34220:SF9">
    <property type="entry name" value="SIGNAL TRANSDUCTION HISTIDINE KINASE INTERNAL REGION DOMAIN-CONTAINING PROTEIN"/>
    <property type="match status" value="1"/>
</dbReference>
<keyword evidence="6" id="KW-0808">Transferase</keyword>
<keyword evidence="4" id="KW-0472">Membrane</keyword>
<accession>A0ABX5S962</accession>
<dbReference type="InterPro" id="IPR004358">
    <property type="entry name" value="Sig_transdc_His_kin-like_C"/>
</dbReference>
<dbReference type="SMART" id="SM00387">
    <property type="entry name" value="HATPase_c"/>
    <property type="match status" value="1"/>
</dbReference>
<keyword evidence="4" id="KW-1133">Transmembrane helix</keyword>
<dbReference type="GO" id="GO:0016301">
    <property type="term" value="F:kinase activity"/>
    <property type="evidence" value="ECO:0007669"/>
    <property type="project" value="UniProtKB-KW"/>
</dbReference>
<keyword evidence="7" id="KW-1185">Reference proteome</keyword>
<feature type="domain" description="Histidine kinase" evidence="5">
    <location>
        <begin position="313"/>
        <end position="474"/>
    </location>
</feature>
<dbReference type="PANTHER" id="PTHR34220">
    <property type="entry name" value="SENSOR HISTIDINE KINASE YPDA"/>
    <property type="match status" value="1"/>
</dbReference>
<feature type="transmembrane region" description="Helical" evidence="4">
    <location>
        <begin position="135"/>
        <end position="153"/>
    </location>
</feature>
<feature type="transmembrane region" description="Helical" evidence="4">
    <location>
        <begin position="192"/>
        <end position="215"/>
    </location>
</feature>
<evidence type="ECO:0000313" key="7">
    <source>
        <dbReference type="Proteomes" id="UP000294359"/>
    </source>
</evidence>
<proteinExistence type="predicted"/>
<keyword evidence="3" id="KW-0175">Coiled coil</keyword>
<protein>
    <recommendedName>
        <fullName evidence="2">histidine kinase</fullName>
        <ecNumber evidence="2">2.7.13.3</ecNumber>
    </recommendedName>
</protein>
<evidence type="ECO:0000256" key="4">
    <source>
        <dbReference type="SAM" id="Phobius"/>
    </source>
</evidence>
<dbReference type="Pfam" id="PF02518">
    <property type="entry name" value="HATPase_c"/>
    <property type="match status" value="1"/>
</dbReference>
<dbReference type="Proteomes" id="UP000294359">
    <property type="component" value="Chromosome"/>
</dbReference>
<dbReference type="InterPro" id="IPR003594">
    <property type="entry name" value="HATPase_dom"/>
</dbReference>
<dbReference type="InterPro" id="IPR050640">
    <property type="entry name" value="Bact_2-comp_sensor_kinase"/>
</dbReference>
<sequence>MRFCKAFSMVRSSIVVRSPACRASAVMQVSTLSHGVIVIALSAARNEISVIRCGVFATRLCRRVCRLAPWETMLTVPRGSFVALALPEQYARRRMAQSLPLPRAPMPLSDSPVLADATIPSARSRFPWRRLGKDAFPLVGLVILCALIVTYAFGDGSDFLASLVISACIGTISFCIIDGVRLAVWGESRRPHWLAFGAVIAVGVPAGQIFGARLAGLLLGMELKQLHTLGTTRTSGMLLFTLLATGGVTLYFAGRDRLARAEAAAAQERARAEAVERQALQAQLQLLQAQIEPHMLFNTLANLQGLIAIDPPRAQRMLDQLIQFLRGTLSSSRSQATPLAQEFTLLDAYLGLMAVRMGERLSYSFDLPEPLRTVRIPPMLLQPLVENAIAHGLEPTIAGGHVGIAARREGDLLLLTVTDNGRGPDAGPGKEGTSVGLSNTRERLKALFGERSGVTLDAAPGGGAIARVTLPMPDKHE</sequence>
<evidence type="ECO:0000256" key="1">
    <source>
        <dbReference type="ARBA" id="ARBA00000085"/>
    </source>
</evidence>
<feature type="transmembrane region" description="Helical" evidence="4">
    <location>
        <begin position="159"/>
        <end position="180"/>
    </location>
</feature>
<keyword evidence="4" id="KW-0812">Transmembrane</keyword>
<dbReference type="SUPFAM" id="SSF55874">
    <property type="entry name" value="ATPase domain of HSP90 chaperone/DNA topoisomerase II/histidine kinase"/>
    <property type="match status" value="1"/>
</dbReference>
<dbReference type="Pfam" id="PF06580">
    <property type="entry name" value="His_kinase"/>
    <property type="match status" value="1"/>
</dbReference>
<dbReference type="InterPro" id="IPR005467">
    <property type="entry name" value="His_kinase_dom"/>
</dbReference>
<evidence type="ECO:0000256" key="3">
    <source>
        <dbReference type="SAM" id="Coils"/>
    </source>
</evidence>
<dbReference type="InterPro" id="IPR010559">
    <property type="entry name" value="Sig_transdc_His_kin_internal"/>
</dbReference>
<dbReference type="InterPro" id="IPR036890">
    <property type="entry name" value="HATPase_C_sf"/>
</dbReference>
<dbReference type="PROSITE" id="PS50109">
    <property type="entry name" value="HIS_KIN"/>
    <property type="match status" value="1"/>
</dbReference>
<dbReference type="Gene3D" id="3.30.565.10">
    <property type="entry name" value="Histidine kinase-like ATPase, C-terminal domain"/>
    <property type="match status" value="1"/>
</dbReference>
<evidence type="ECO:0000259" key="5">
    <source>
        <dbReference type="PROSITE" id="PS50109"/>
    </source>
</evidence>
<gene>
    <name evidence="6" type="ORF">E1742_08100</name>
</gene>